<keyword evidence="1" id="KW-1133">Transmembrane helix</keyword>
<evidence type="ECO:0000313" key="2">
    <source>
        <dbReference type="EMBL" id="KFJ06544.1"/>
    </source>
</evidence>
<comment type="caution">
    <text evidence="2">The sequence shown here is derived from an EMBL/GenBank/DDBJ whole genome shotgun (WGS) entry which is preliminary data.</text>
</comment>
<gene>
    <name evidence="2" type="ORF">BITS_1229</name>
</gene>
<dbReference type="RefSeq" id="WP_026642129.1">
    <property type="nucleotide sequence ID" value="NZ_JAXEUP010000002.1"/>
</dbReference>
<keyword evidence="1" id="KW-0812">Transmembrane</keyword>
<reference evidence="2 3" key="1">
    <citation type="submission" date="2014-03" db="EMBL/GenBank/DDBJ databases">
        <title>Genomics of Bifidobacteria.</title>
        <authorList>
            <person name="Ventura M."/>
            <person name="Milani C."/>
            <person name="Lugli G.A."/>
        </authorList>
    </citation>
    <scope>NUCLEOTIDE SEQUENCE [LARGE SCALE GENOMIC DNA]</scope>
    <source>
        <strain evidence="2 3">JCM 13495</strain>
    </source>
</reference>
<name>A0A087EFJ3_9BIFI</name>
<protein>
    <submittedName>
        <fullName evidence="2">Uncharacterized protein</fullName>
    </submittedName>
</protein>
<accession>A0A087EFJ3</accession>
<evidence type="ECO:0000256" key="1">
    <source>
        <dbReference type="SAM" id="Phobius"/>
    </source>
</evidence>
<dbReference type="Proteomes" id="UP000029080">
    <property type="component" value="Unassembled WGS sequence"/>
</dbReference>
<organism evidence="2 3">
    <name type="scientific">Bifidobacterium tsurumiense</name>
    <dbReference type="NCBI Taxonomy" id="356829"/>
    <lineage>
        <taxon>Bacteria</taxon>
        <taxon>Bacillati</taxon>
        <taxon>Actinomycetota</taxon>
        <taxon>Actinomycetes</taxon>
        <taxon>Bifidobacteriales</taxon>
        <taxon>Bifidobacteriaceae</taxon>
        <taxon>Bifidobacterium</taxon>
    </lineage>
</organism>
<dbReference type="OrthoDB" id="3240329at2"/>
<dbReference type="EMBL" id="JGZU01000007">
    <property type="protein sequence ID" value="KFJ06544.1"/>
    <property type="molecule type" value="Genomic_DNA"/>
</dbReference>
<evidence type="ECO:0000313" key="3">
    <source>
        <dbReference type="Proteomes" id="UP000029080"/>
    </source>
</evidence>
<proteinExistence type="predicted"/>
<dbReference type="AlphaFoldDB" id="A0A087EFJ3"/>
<feature type="transmembrane region" description="Helical" evidence="1">
    <location>
        <begin position="23"/>
        <end position="45"/>
    </location>
</feature>
<sequence length="176" mass="19461">MTLRIALDNGDLKPMQELSGSTAFLIAMLVCAVLAAVLIIVAIVLSQPRKRKKSVPARGAHNASGDANAWKRRVAGIVESHNKQEISKDQAFAQLAQLCRDYASSKSGSDMTSHTLTEIGSLPRSSRNRQGLDMLRQTIAALYPPEFADERFNDSARQTDVEQAAQWVNRLVERWK</sequence>
<keyword evidence="1" id="KW-0472">Membrane</keyword>
<dbReference type="eggNOG" id="ENOG5031KGE">
    <property type="taxonomic scope" value="Bacteria"/>
</dbReference>
<dbReference type="STRING" id="356829.BITS_1229"/>
<keyword evidence="3" id="KW-1185">Reference proteome</keyword>